<evidence type="ECO:0000313" key="1">
    <source>
        <dbReference type="EMBL" id="MBX64020.1"/>
    </source>
</evidence>
<sequence>MFYMFDFLWVHRFWVLESEEKKRYPLVVKPCLCLFIEETARRIHLLRYEISSPKGLPDKRRLAGLASGPFG</sequence>
<dbReference type="AlphaFoldDB" id="A0A2P2QAJ4"/>
<protein>
    <submittedName>
        <fullName evidence="1">Uncharacterized protein</fullName>
    </submittedName>
</protein>
<dbReference type="EMBL" id="GGEC01083536">
    <property type="protein sequence ID" value="MBX64020.1"/>
    <property type="molecule type" value="Transcribed_RNA"/>
</dbReference>
<name>A0A2P2QAJ4_RHIMU</name>
<organism evidence="1">
    <name type="scientific">Rhizophora mucronata</name>
    <name type="common">Asiatic mangrove</name>
    <dbReference type="NCBI Taxonomy" id="61149"/>
    <lineage>
        <taxon>Eukaryota</taxon>
        <taxon>Viridiplantae</taxon>
        <taxon>Streptophyta</taxon>
        <taxon>Embryophyta</taxon>
        <taxon>Tracheophyta</taxon>
        <taxon>Spermatophyta</taxon>
        <taxon>Magnoliopsida</taxon>
        <taxon>eudicotyledons</taxon>
        <taxon>Gunneridae</taxon>
        <taxon>Pentapetalae</taxon>
        <taxon>rosids</taxon>
        <taxon>fabids</taxon>
        <taxon>Malpighiales</taxon>
        <taxon>Rhizophoraceae</taxon>
        <taxon>Rhizophora</taxon>
    </lineage>
</organism>
<reference evidence="1" key="1">
    <citation type="submission" date="2018-02" db="EMBL/GenBank/DDBJ databases">
        <title>Rhizophora mucronata_Transcriptome.</title>
        <authorList>
            <person name="Meera S.P."/>
            <person name="Sreeshan A."/>
            <person name="Augustine A."/>
        </authorList>
    </citation>
    <scope>NUCLEOTIDE SEQUENCE</scope>
    <source>
        <tissue evidence="1">Leaf</tissue>
    </source>
</reference>
<proteinExistence type="predicted"/>
<accession>A0A2P2QAJ4</accession>